<dbReference type="AlphaFoldDB" id="T0LCK1"/>
<feature type="domain" description="BRCT" evidence="2">
    <location>
        <begin position="1"/>
        <end position="75"/>
    </location>
</feature>
<dbReference type="EMBL" id="KE647044">
    <property type="protein sequence ID" value="EQB62048.1"/>
    <property type="molecule type" value="Genomic_DNA"/>
</dbReference>
<dbReference type="GO" id="GO:0003677">
    <property type="term" value="F:DNA binding"/>
    <property type="evidence" value="ECO:0007669"/>
    <property type="project" value="TreeGrafter"/>
</dbReference>
<keyword evidence="1" id="KW-0235">DNA replication</keyword>
<evidence type="ECO:0000259" key="2">
    <source>
        <dbReference type="PROSITE" id="PS50172"/>
    </source>
</evidence>
<dbReference type="InterPro" id="IPR036420">
    <property type="entry name" value="BRCT_dom_sf"/>
</dbReference>
<dbReference type="PROSITE" id="PS50172">
    <property type="entry name" value="BRCT"/>
    <property type="match status" value="1"/>
</dbReference>
<reference evidence="3 4" key="1">
    <citation type="journal article" date="2013" name="BMC Genomics">
        <title>Genome sequencing and comparative genomics of honey bee microsporidia, Nosema apis reveal novel insights into host-parasite interactions.</title>
        <authorList>
            <person name="Chen Yp."/>
            <person name="Pettis J.S."/>
            <person name="Zhao Y."/>
            <person name="Liu X."/>
            <person name="Tallon L.J."/>
            <person name="Sadzewicz L.D."/>
            <person name="Li R."/>
            <person name="Zheng H."/>
            <person name="Huang S."/>
            <person name="Zhang X."/>
            <person name="Hamilton M.C."/>
            <person name="Pernal S.F."/>
            <person name="Melathopoulos A.P."/>
            <person name="Yan X."/>
            <person name="Evans J.D."/>
        </authorList>
    </citation>
    <scope>NUCLEOTIDE SEQUENCE [LARGE SCALE GENOMIC DNA]</scope>
    <source>
        <strain evidence="3 4">BRL 01</strain>
    </source>
</reference>
<dbReference type="GO" id="GO:0016887">
    <property type="term" value="F:ATP hydrolysis activity"/>
    <property type="evidence" value="ECO:0007669"/>
    <property type="project" value="InterPro"/>
</dbReference>
<dbReference type="CDD" id="cd00009">
    <property type="entry name" value="AAA"/>
    <property type="match status" value="1"/>
</dbReference>
<evidence type="ECO:0000256" key="1">
    <source>
        <dbReference type="ARBA" id="ARBA00022705"/>
    </source>
</evidence>
<dbReference type="OrthoDB" id="446168at2759"/>
<dbReference type="CDD" id="cd17748">
    <property type="entry name" value="BRCT_DNA_ligase_like"/>
    <property type="match status" value="1"/>
</dbReference>
<dbReference type="InterPro" id="IPR003959">
    <property type="entry name" value="ATPase_AAA_core"/>
</dbReference>
<dbReference type="PANTHER" id="PTHR23389:SF6">
    <property type="entry name" value="REPLICATION FACTOR C SUBUNIT 1"/>
    <property type="match status" value="1"/>
</dbReference>
<evidence type="ECO:0000313" key="3">
    <source>
        <dbReference type="EMBL" id="EQB62048.1"/>
    </source>
</evidence>
<dbReference type="Gene3D" id="3.40.50.300">
    <property type="entry name" value="P-loop containing nucleotide triphosphate hydrolases"/>
    <property type="match status" value="1"/>
</dbReference>
<dbReference type="Pfam" id="PF00533">
    <property type="entry name" value="BRCT"/>
    <property type="match status" value="1"/>
</dbReference>
<dbReference type="PANTHER" id="PTHR23389">
    <property type="entry name" value="CHROMOSOME TRANSMISSION FIDELITY FACTOR 18"/>
    <property type="match status" value="1"/>
</dbReference>
<dbReference type="GO" id="GO:0005634">
    <property type="term" value="C:nucleus"/>
    <property type="evidence" value="ECO:0007669"/>
    <property type="project" value="TreeGrafter"/>
</dbReference>
<gene>
    <name evidence="3" type="ORF">NAPIS_ORF00378</name>
</gene>
<keyword evidence="4" id="KW-1185">Reference proteome</keyword>
<protein>
    <submittedName>
        <fullName evidence="3">Dna replication factor c subunit</fullName>
    </submittedName>
</protein>
<name>T0LCK1_9MICR</name>
<dbReference type="InterPro" id="IPR003593">
    <property type="entry name" value="AAA+_ATPase"/>
</dbReference>
<dbReference type="InterPro" id="IPR027417">
    <property type="entry name" value="P-loop_NTPase"/>
</dbReference>
<organism evidence="3 4">
    <name type="scientific">Vairimorpha apis BRL 01</name>
    <dbReference type="NCBI Taxonomy" id="1037528"/>
    <lineage>
        <taxon>Eukaryota</taxon>
        <taxon>Fungi</taxon>
        <taxon>Fungi incertae sedis</taxon>
        <taxon>Microsporidia</taxon>
        <taxon>Nosematidae</taxon>
        <taxon>Vairimorpha</taxon>
    </lineage>
</organism>
<dbReference type="InterPro" id="IPR001357">
    <property type="entry name" value="BRCT_dom"/>
</dbReference>
<dbReference type="Gene3D" id="3.40.50.10190">
    <property type="entry name" value="BRCT domain"/>
    <property type="match status" value="1"/>
</dbReference>
<proteinExistence type="predicted"/>
<dbReference type="SMART" id="SM00382">
    <property type="entry name" value="AAA"/>
    <property type="match status" value="1"/>
</dbReference>
<dbReference type="SUPFAM" id="SSF52113">
    <property type="entry name" value="BRCT domain"/>
    <property type="match status" value="1"/>
</dbReference>
<dbReference type="GO" id="GO:0006260">
    <property type="term" value="P:DNA replication"/>
    <property type="evidence" value="ECO:0007669"/>
    <property type="project" value="UniProtKB-KW"/>
</dbReference>
<dbReference type="VEuPathDB" id="MicrosporidiaDB:NAPIS_ORF00378"/>
<dbReference type="Pfam" id="PF00004">
    <property type="entry name" value="AAA"/>
    <property type="match status" value="1"/>
</dbReference>
<accession>T0LCK1</accession>
<sequence>MLNFFKNKTVVFTGELSLNRDYAKSQIILLGGKCTNAISGKTDILVVGVEPGPVKLKKANDMNIKIMYEPEFVMRIKESMKTVNVSVDIDKRNTGMVKAYDDDLSKDELLSNYSTWAEKYRPKNKKDIIGNQNIVNQLEDFLLGNTKFKGALLSGSPGIGKTSSVMVLCKELNFDLIEFNASDVRNKSLIISKIKGLINTKSLSFTGEPKKKVILMDEVDGMTSDRGGLQELNSLIKTSLVPIVCICNDRNNLKIRTLANNCLDLKFRKLDSRSIINRLRKILEIEKKK</sequence>
<dbReference type="Proteomes" id="UP000053780">
    <property type="component" value="Unassembled WGS sequence"/>
</dbReference>
<dbReference type="SMART" id="SM00292">
    <property type="entry name" value="BRCT"/>
    <property type="match status" value="1"/>
</dbReference>
<dbReference type="GO" id="GO:0005524">
    <property type="term" value="F:ATP binding"/>
    <property type="evidence" value="ECO:0007669"/>
    <property type="project" value="InterPro"/>
</dbReference>
<dbReference type="SUPFAM" id="SSF52540">
    <property type="entry name" value="P-loop containing nucleoside triphosphate hydrolases"/>
    <property type="match status" value="1"/>
</dbReference>
<evidence type="ECO:0000313" key="4">
    <source>
        <dbReference type="Proteomes" id="UP000053780"/>
    </source>
</evidence>
<dbReference type="HOGENOM" id="CLU_963438_0_0_1"/>